<reference evidence="3" key="1">
    <citation type="journal article" date="2024" name="IScience">
        <title>Strigolactones Initiate the Formation of Haustorium-like Structures in Castilleja.</title>
        <authorList>
            <person name="Buerger M."/>
            <person name="Peterson D."/>
            <person name="Chory J."/>
        </authorList>
    </citation>
    <scope>NUCLEOTIDE SEQUENCE [LARGE SCALE GENOMIC DNA]</scope>
</reference>
<organism evidence="2 3">
    <name type="scientific">Castilleja foliolosa</name>
    <dbReference type="NCBI Taxonomy" id="1961234"/>
    <lineage>
        <taxon>Eukaryota</taxon>
        <taxon>Viridiplantae</taxon>
        <taxon>Streptophyta</taxon>
        <taxon>Embryophyta</taxon>
        <taxon>Tracheophyta</taxon>
        <taxon>Spermatophyta</taxon>
        <taxon>Magnoliopsida</taxon>
        <taxon>eudicotyledons</taxon>
        <taxon>Gunneridae</taxon>
        <taxon>Pentapetalae</taxon>
        <taxon>asterids</taxon>
        <taxon>lamiids</taxon>
        <taxon>Lamiales</taxon>
        <taxon>Orobanchaceae</taxon>
        <taxon>Pedicularideae</taxon>
        <taxon>Castillejinae</taxon>
        <taxon>Castilleja</taxon>
    </lineage>
</organism>
<keyword evidence="3" id="KW-1185">Reference proteome</keyword>
<keyword evidence="1" id="KW-0472">Membrane</keyword>
<evidence type="ECO:0000313" key="2">
    <source>
        <dbReference type="EMBL" id="KAL3613474.1"/>
    </source>
</evidence>
<protein>
    <submittedName>
        <fullName evidence="2">Uncharacterized protein</fullName>
    </submittedName>
</protein>
<feature type="transmembrane region" description="Helical" evidence="1">
    <location>
        <begin position="6"/>
        <end position="24"/>
    </location>
</feature>
<name>A0ABD3B8K7_9LAMI</name>
<keyword evidence="1" id="KW-1133">Transmembrane helix</keyword>
<sequence>MARYFLVFVTILALFLFIMNFVNIEEVGKGMAALLVSIILPLLVVAWMIEY</sequence>
<proteinExistence type="predicted"/>
<dbReference type="AlphaFoldDB" id="A0ABD3B8K7"/>
<feature type="transmembrane region" description="Helical" evidence="1">
    <location>
        <begin position="31"/>
        <end position="49"/>
    </location>
</feature>
<evidence type="ECO:0000313" key="3">
    <source>
        <dbReference type="Proteomes" id="UP001632038"/>
    </source>
</evidence>
<evidence type="ECO:0000256" key="1">
    <source>
        <dbReference type="SAM" id="Phobius"/>
    </source>
</evidence>
<accession>A0ABD3B8K7</accession>
<keyword evidence="1" id="KW-0812">Transmembrane</keyword>
<dbReference type="Proteomes" id="UP001632038">
    <property type="component" value="Unassembled WGS sequence"/>
</dbReference>
<gene>
    <name evidence="2" type="ORF">CASFOL_042737</name>
</gene>
<dbReference type="EMBL" id="JAVIJP010000129">
    <property type="protein sequence ID" value="KAL3613474.1"/>
    <property type="molecule type" value="Genomic_DNA"/>
</dbReference>
<comment type="caution">
    <text evidence="2">The sequence shown here is derived from an EMBL/GenBank/DDBJ whole genome shotgun (WGS) entry which is preliminary data.</text>
</comment>